<evidence type="ECO:0000313" key="1">
    <source>
        <dbReference type="EMBL" id="MFM0008163.1"/>
    </source>
</evidence>
<protein>
    <recommendedName>
        <fullName evidence="3">WYL domain-containing protein</fullName>
    </recommendedName>
</protein>
<accession>A0ABW9B7H4</accession>
<dbReference type="EMBL" id="JAQQEZ010000084">
    <property type="protein sequence ID" value="MFM0008163.1"/>
    <property type="molecule type" value="Genomic_DNA"/>
</dbReference>
<gene>
    <name evidence="1" type="ORF">PQR57_45560</name>
</gene>
<proteinExistence type="predicted"/>
<evidence type="ECO:0000313" key="2">
    <source>
        <dbReference type="Proteomes" id="UP001629230"/>
    </source>
</evidence>
<keyword evidence="2" id="KW-1185">Reference proteome</keyword>
<evidence type="ECO:0008006" key="3">
    <source>
        <dbReference type="Google" id="ProtNLM"/>
    </source>
</evidence>
<organism evidence="1 2">
    <name type="scientific">Paraburkholderia dipogonis</name>
    <dbReference type="NCBI Taxonomy" id="1211383"/>
    <lineage>
        <taxon>Bacteria</taxon>
        <taxon>Pseudomonadati</taxon>
        <taxon>Pseudomonadota</taxon>
        <taxon>Betaproteobacteria</taxon>
        <taxon>Burkholderiales</taxon>
        <taxon>Burkholderiaceae</taxon>
        <taxon>Paraburkholderia</taxon>
    </lineage>
</organism>
<sequence>MSGGGRHAVYAIAPPAARVRRRPLSSLAAGRPWFWLYQAQDGRFVARLTLGRLQVIAATPRAVITALRRCVRDYAVYLRDRLT</sequence>
<comment type="caution">
    <text evidence="1">The sequence shown here is derived from an EMBL/GenBank/DDBJ whole genome shotgun (WGS) entry which is preliminary data.</text>
</comment>
<dbReference type="RefSeq" id="WP_408183102.1">
    <property type="nucleotide sequence ID" value="NZ_JAQQEZ010000084.1"/>
</dbReference>
<dbReference type="Proteomes" id="UP001629230">
    <property type="component" value="Unassembled WGS sequence"/>
</dbReference>
<reference evidence="1 2" key="1">
    <citation type="journal article" date="2024" name="Chem. Sci.">
        <title>Discovery of megapolipeptins by genome mining of a Burkholderiales bacteria collection.</title>
        <authorList>
            <person name="Paulo B.S."/>
            <person name="Recchia M.J.J."/>
            <person name="Lee S."/>
            <person name="Fergusson C.H."/>
            <person name="Romanowski S.B."/>
            <person name="Hernandez A."/>
            <person name="Krull N."/>
            <person name="Liu D.Y."/>
            <person name="Cavanagh H."/>
            <person name="Bos A."/>
            <person name="Gray C.A."/>
            <person name="Murphy B.T."/>
            <person name="Linington R.G."/>
            <person name="Eustaquio A.S."/>
        </authorList>
    </citation>
    <scope>NUCLEOTIDE SEQUENCE [LARGE SCALE GENOMIC DNA]</scope>
    <source>
        <strain evidence="1 2">RL17-350-BIC-A</strain>
    </source>
</reference>
<name>A0ABW9B7H4_9BURK</name>